<name>A0ABC8W1V4_9POAL</name>
<accession>A0ABC8W1V4</accession>
<dbReference type="InterPro" id="IPR001810">
    <property type="entry name" value="F-box_dom"/>
</dbReference>
<dbReference type="InterPro" id="IPR036047">
    <property type="entry name" value="F-box-like_dom_sf"/>
</dbReference>
<evidence type="ECO:0000313" key="3">
    <source>
        <dbReference type="Proteomes" id="UP001497457"/>
    </source>
</evidence>
<dbReference type="Proteomes" id="UP001497457">
    <property type="component" value="Chromosome 11b"/>
</dbReference>
<reference evidence="2 3" key="2">
    <citation type="submission" date="2024-10" db="EMBL/GenBank/DDBJ databases">
        <authorList>
            <person name="Ryan C."/>
        </authorList>
    </citation>
    <scope>NUCLEOTIDE SEQUENCE [LARGE SCALE GENOMIC DNA]</scope>
</reference>
<feature type="domain" description="F-box" evidence="1">
    <location>
        <begin position="1"/>
        <end position="44"/>
    </location>
</feature>
<dbReference type="PANTHER" id="PTHR34591">
    <property type="entry name" value="OS03G0653100 PROTEIN-RELATED"/>
    <property type="match status" value="1"/>
</dbReference>
<gene>
    <name evidence="2" type="ORF">URODEC1_LOCUS9261</name>
</gene>
<dbReference type="AlphaFoldDB" id="A0ABC8W1V4"/>
<evidence type="ECO:0000259" key="1">
    <source>
        <dbReference type="PROSITE" id="PS50181"/>
    </source>
</evidence>
<keyword evidence="3" id="KW-1185">Reference proteome</keyword>
<dbReference type="PANTHER" id="PTHR34591:SF62">
    <property type="entry name" value="F-BOX DOMAIN-CONTAINING PROTEIN"/>
    <property type="match status" value="1"/>
</dbReference>
<dbReference type="Pfam" id="PF00646">
    <property type="entry name" value="F-box"/>
    <property type="match status" value="1"/>
</dbReference>
<dbReference type="EMBL" id="OZ075121">
    <property type="protein sequence ID" value="CAL4901342.1"/>
    <property type="molecule type" value="Genomic_DNA"/>
</dbReference>
<organism evidence="2 3">
    <name type="scientific">Urochloa decumbens</name>
    <dbReference type="NCBI Taxonomy" id="240449"/>
    <lineage>
        <taxon>Eukaryota</taxon>
        <taxon>Viridiplantae</taxon>
        <taxon>Streptophyta</taxon>
        <taxon>Embryophyta</taxon>
        <taxon>Tracheophyta</taxon>
        <taxon>Spermatophyta</taxon>
        <taxon>Magnoliopsida</taxon>
        <taxon>Liliopsida</taxon>
        <taxon>Poales</taxon>
        <taxon>Poaceae</taxon>
        <taxon>PACMAD clade</taxon>
        <taxon>Panicoideae</taxon>
        <taxon>Panicodae</taxon>
        <taxon>Paniceae</taxon>
        <taxon>Melinidinae</taxon>
        <taxon>Urochloa</taxon>
    </lineage>
</organism>
<proteinExistence type="predicted"/>
<dbReference type="SUPFAM" id="SSF81383">
    <property type="entry name" value="F-box domain"/>
    <property type="match status" value="1"/>
</dbReference>
<dbReference type="PROSITE" id="PS50181">
    <property type="entry name" value="FBOX"/>
    <property type="match status" value="1"/>
</dbReference>
<protein>
    <recommendedName>
        <fullName evidence="1">F-box domain-containing protein</fullName>
    </recommendedName>
</protein>
<evidence type="ECO:0000313" key="2">
    <source>
        <dbReference type="EMBL" id="CAL4901342.1"/>
    </source>
</evidence>
<reference evidence="3" key="1">
    <citation type="submission" date="2024-06" db="EMBL/GenBank/DDBJ databases">
        <authorList>
            <person name="Ryan C."/>
        </authorList>
    </citation>
    <scope>NUCLEOTIDE SEQUENCE [LARGE SCALE GENOMIC DNA]</scope>
</reference>
<sequence>MDQLPDDLLANVLRRLEPCSLAASRCVRKAWCAVIDTRHLLRTDLLPLRLDGFFCCGQILLPPPYFFSRPSTARRIGGGLDFLDTHDHLDLQIKDHCNGLLLLYGCERVVNPATRQWTHIPPSPHPSMGMEDFYADYCLAYDPMVSPHYKVFLIPLVPVTLSPNSKFKEDSEWPSSPYATHVFSSRNWRWEERSFVREGEAAGTIADMRTDRRPFQRHAIYLRGALYVHCQNDSVMRMSLSDDKYQMIKSPAGSKVVDSGVFYLGKSERRVYFALLWGDRWPQFRVWLLNESCGQMEWVLKSDISLQAVVQNFPFNIDNKYSSPWIVNYVNNVKEAQAEGESVWDFDNGMILETKAMVETHHQETFFLGFHPYKEIAFFWVSRTRVVSYHLNSSKVQELGILHVPSIIKSFPYTPCWMEELSGKN</sequence>